<dbReference type="InterPro" id="IPR036594">
    <property type="entry name" value="Meth_synthase_dom"/>
</dbReference>
<dbReference type="PANTHER" id="PTHR45833">
    <property type="entry name" value="METHIONINE SYNTHASE"/>
    <property type="match status" value="1"/>
</dbReference>
<dbReference type="GO" id="GO:0050667">
    <property type="term" value="P:homocysteine metabolic process"/>
    <property type="evidence" value="ECO:0007669"/>
    <property type="project" value="TreeGrafter"/>
</dbReference>
<accession>A0A2U1E4C7</accession>
<reference evidence="5 6" key="1">
    <citation type="submission" date="2018-04" db="EMBL/GenBank/DDBJ databases">
        <title>Genomic Encyclopedia of Type Strains, Phase IV (KMG-IV): sequencing the most valuable type-strain genomes for metagenomic binning, comparative biology and taxonomic classification.</title>
        <authorList>
            <person name="Goeker M."/>
        </authorList>
    </citation>
    <scope>NUCLEOTIDE SEQUENCE [LARGE SCALE GENOMIC DNA]</scope>
    <source>
        <strain evidence="5 6">DSM 20705</strain>
    </source>
</reference>
<feature type="domain" description="B12-binding" evidence="3">
    <location>
        <begin position="89"/>
        <end position="212"/>
    </location>
</feature>
<dbReference type="InterPro" id="IPR006158">
    <property type="entry name" value="Cobalamin-bd"/>
</dbReference>
<dbReference type="SUPFAM" id="SSF47644">
    <property type="entry name" value="Methionine synthase domain"/>
    <property type="match status" value="1"/>
</dbReference>
<dbReference type="GO" id="GO:0046872">
    <property type="term" value="F:metal ion binding"/>
    <property type="evidence" value="ECO:0007669"/>
    <property type="project" value="UniProtKB-KW"/>
</dbReference>
<feature type="domain" description="B12-binding N-terminal" evidence="4">
    <location>
        <begin position="1"/>
        <end position="89"/>
    </location>
</feature>
<name>A0A2U1E4C7_9FIRM</name>
<protein>
    <submittedName>
        <fullName evidence="5">Dimethylamine corrinoid protein</fullName>
    </submittedName>
</protein>
<evidence type="ECO:0000313" key="6">
    <source>
        <dbReference type="Proteomes" id="UP000245793"/>
    </source>
</evidence>
<dbReference type="GO" id="GO:0046653">
    <property type="term" value="P:tetrahydrofolate metabolic process"/>
    <property type="evidence" value="ECO:0007669"/>
    <property type="project" value="TreeGrafter"/>
</dbReference>
<dbReference type="GO" id="GO:0008705">
    <property type="term" value="F:methionine synthase activity"/>
    <property type="evidence" value="ECO:0007669"/>
    <property type="project" value="TreeGrafter"/>
</dbReference>
<dbReference type="RefSeq" id="WP_116479835.1">
    <property type="nucleotide sequence ID" value="NZ_QEKV01000003.1"/>
</dbReference>
<dbReference type="Gene3D" id="3.40.50.280">
    <property type="entry name" value="Cobalamin-binding domain"/>
    <property type="match status" value="1"/>
</dbReference>
<keyword evidence="2" id="KW-0170">Cobalt</keyword>
<dbReference type="SUPFAM" id="SSF52242">
    <property type="entry name" value="Cobalamin (vitamin B12)-binding domain"/>
    <property type="match status" value="1"/>
</dbReference>
<evidence type="ECO:0000259" key="4">
    <source>
        <dbReference type="PROSITE" id="PS51337"/>
    </source>
</evidence>
<dbReference type="PROSITE" id="PS51337">
    <property type="entry name" value="B12_BINDING_NTER"/>
    <property type="match status" value="1"/>
</dbReference>
<keyword evidence="6" id="KW-1185">Reference proteome</keyword>
<dbReference type="AlphaFoldDB" id="A0A2U1E4C7"/>
<dbReference type="EMBL" id="QEKV01000003">
    <property type="protein sequence ID" value="PVY94804.1"/>
    <property type="molecule type" value="Genomic_DNA"/>
</dbReference>
<dbReference type="InterPro" id="IPR050554">
    <property type="entry name" value="Met_Synthase/Corrinoid"/>
</dbReference>
<sequence>MNEYIEKIANAIVEMDEDNILSYIDEALDAGVSEDDIYNVALSQGMLRVTHLFEEEEYYVSEVIVCADTLNMAINYLQEKSSHKMESDGPTIVIGVVEGDLHEIGKNIVKIMFGAAGFKVIDLGQNVKADEFIKKAEEVNADFIGLSTMMTTTMPNMEEVVKLNNNKNKPLIIIGGGPVSEEFRQEIKADGFSKNAVEAVELVKELMKRELA</sequence>
<dbReference type="InterPro" id="IPR003759">
    <property type="entry name" value="Cbl-bd_cap"/>
</dbReference>
<dbReference type="Gene3D" id="1.10.1240.10">
    <property type="entry name" value="Methionine synthase domain"/>
    <property type="match status" value="1"/>
</dbReference>
<evidence type="ECO:0000259" key="3">
    <source>
        <dbReference type="PROSITE" id="PS51332"/>
    </source>
</evidence>
<evidence type="ECO:0000256" key="2">
    <source>
        <dbReference type="ARBA" id="ARBA00023285"/>
    </source>
</evidence>
<dbReference type="Pfam" id="PF02607">
    <property type="entry name" value="B12-binding_2"/>
    <property type="match status" value="1"/>
</dbReference>
<dbReference type="GO" id="GO:0031419">
    <property type="term" value="F:cobalamin binding"/>
    <property type="evidence" value="ECO:0007669"/>
    <property type="project" value="InterPro"/>
</dbReference>
<evidence type="ECO:0000313" key="5">
    <source>
        <dbReference type="EMBL" id="PVY94804.1"/>
    </source>
</evidence>
<dbReference type="Pfam" id="PF02310">
    <property type="entry name" value="B12-binding"/>
    <property type="match status" value="1"/>
</dbReference>
<dbReference type="Proteomes" id="UP000245793">
    <property type="component" value="Unassembled WGS sequence"/>
</dbReference>
<dbReference type="InterPro" id="IPR036724">
    <property type="entry name" value="Cobalamin-bd_sf"/>
</dbReference>
<dbReference type="PROSITE" id="PS51332">
    <property type="entry name" value="B12_BINDING"/>
    <property type="match status" value="1"/>
</dbReference>
<organism evidence="5 6">
    <name type="scientific">Ezakiella coagulans</name>
    <dbReference type="NCBI Taxonomy" id="46507"/>
    <lineage>
        <taxon>Bacteria</taxon>
        <taxon>Bacillati</taxon>
        <taxon>Bacillota</taxon>
        <taxon>Tissierellia</taxon>
        <taxon>Ezakiella</taxon>
    </lineage>
</organism>
<keyword evidence="1" id="KW-0479">Metal-binding</keyword>
<dbReference type="SMART" id="SM01018">
    <property type="entry name" value="B12-binding_2"/>
    <property type="match status" value="1"/>
</dbReference>
<dbReference type="PANTHER" id="PTHR45833:SF1">
    <property type="entry name" value="METHIONINE SYNTHASE"/>
    <property type="match status" value="1"/>
</dbReference>
<gene>
    <name evidence="5" type="ORF">C7381_10341</name>
</gene>
<proteinExistence type="predicted"/>
<comment type="caution">
    <text evidence="5">The sequence shown here is derived from an EMBL/GenBank/DDBJ whole genome shotgun (WGS) entry which is preliminary data.</text>
</comment>
<dbReference type="GO" id="GO:0005829">
    <property type="term" value="C:cytosol"/>
    <property type="evidence" value="ECO:0007669"/>
    <property type="project" value="TreeGrafter"/>
</dbReference>
<evidence type="ECO:0000256" key="1">
    <source>
        <dbReference type="ARBA" id="ARBA00022723"/>
    </source>
</evidence>